<reference evidence="1 2" key="1">
    <citation type="submission" date="2021-05" db="EMBL/GenBank/DDBJ databases">
        <title>Fusibacter ferrireducens sp. nov., an anaerobic, sulfur- and Fe-reducing bacterium isolated from the mangrove sediment.</title>
        <authorList>
            <person name="Qiu D."/>
        </authorList>
    </citation>
    <scope>NUCLEOTIDE SEQUENCE [LARGE SCALE GENOMIC DNA]</scope>
    <source>
        <strain evidence="1 2">DSM 12116</strain>
    </source>
</reference>
<dbReference type="RefSeq" id="WP_213236319.1">
    <property type="nucleotide sequence ID" value="NZ_JAHBCL010000010.1"/>
</dbReference>
<name>A0ABS5PQ19_9FIRM</name>
<dbReference type="Proteomes" id="UP000746471">
    <property type="component" value="Unassembled WGS sequence"/>
</dbReference>
<organism evidence="1 2">
    <name type="scientific">Fusibacter paucivorans</name>
    <dbReference type="NCBI Taxonomy" id="76009"/>
    <lineage>
        <taxon>Bacteria</taxon>
        <taxon>Bacillati</taxon>
        <taxon>Bacillota</taxon>
        <taxon>Clostridia</taxon>
        <taxon>Eubacteriales</taxon>
        <taxon>Eubacteriales Family XII. Incertae Sedis</taxon>
        <taxon>Fusibacter</taxon>
    </lineage>
</organism>
<sequence>MKSYLVLENGSMLNLATCSFSHNVLGVVTVDNHTLNLQDPATGKAYRSKLDMKEENRLASMLMTGHPMLGKFVTDELPLDYHLYDLKTVILS</sequence>
<protein>
    <submittedName>
        <fullName evidence="1">Uncharacterized protein</fullName>
    </submittedName>
</protein>
<gene>
    <name evidence="1" type="ORF">KHM83_07205</name>
</gene>
<proteinExistence type="predicted"/>
<keyword evidence="2" id="KW-1185">Reference proteome</keyword>
<comment type="caution">
    <text evidence="1">The sequence shown here is derived from an EMBL/GenBank/DDBJ whole genome shotgun (WGS) entry which is preliminary data.</text>
</comment>
<accession>A0ABS5PQ19</accession>
<evidence type="ECO:0000313" key="2">
    <source>
        <dbReference type="Proteomes" id="UP000746471"/>
    </source>
</evidence>
<evidence type="ECO:0000313" key="1">
    <source>
        <dbReference type="EMBL" id="MBS7526461.1"/>
    </source>
</evidence>
<dbReference type="EMBL" id="JAHBCL010000010">
    <property type="protein sequence ID" value="MBS7526461.1"/>
    <property type="molecule type" value="Genomic_DNA"/>
</dbReference>